<organism evidence="2 3">
    <name type="scientific">Algibacter miyuki</name>
    <dbReference type="NCBI Taxonomy" id="1306933"/>
    <lineage>
        <taxon>Bacteria</taxon>
        <taxon>Pseudomonadati</taxon>
        <taxon>Bacteroidota</taxon>
        <taxon>Flavobacteriia</taxon>
        <taxon>Flavobacteriales</taxon>
        <taxon>Flavobacteriaceae</taxon>
        <taxon>Algibacter</taxon>
    </lineage>
</organism>
<dbReference type="SUPFAM" id="SSF54593">
    <property type="entry name" value="Glyoxalase/Bleomycin resistance protein/Dihydroxybiphenyl dioxygenase"/>
    <property type="match status" value="1"/>
</dbReference>
<evidence type="ECO:0000259" key="1">
    <source>
        <dbReference type="PROSITE" id="PS51819"/>
    </source>
</evidence>
<keyword evidence="3" id="KW-1185">Reference proteome</keyword>
<evidence type="ECO:0000313" key="3">
    <source>
        <dbReference type="Proteomes" id="UP001589590"/>
    </source>
</evidence>
<protein>
    <submittedName>
        <fullName evidence="2">VOC family protein</fullName>
    </submittedName>
</protein>
<dbReference type="InterPro" id="IPR029068">
    <property type="entry name" value="Glyas_Bleomycin-R_OHBP_Dase"/>
</dbReference>
<reference evidence="2 3" key="1">
    <citation type="submission" date="2024-09" db="EMBL/GenBank/DDBJ databases">
        <authorList>
            <person name="Sun Q."/>
            <person name="Mori K."/>
        </authorList>
    </citation>
    <scope>NUCLEOTIDE SEQUENCE [LARGE SCALE GENOMIC DNA]</scope>
    <source>
        <strain evidence="2 3">CECT 8300</strain>
    </source>
</reference>
<dbReference type="Gene3D" id="3.10.180.10">
    <property type="entry name" value="2,3-Dihydroxybiphenyl 1,2-Dioxygenase, domain 1"/>
    <property type="match status" value="1"/>
</dbReference>
<dbReference type="EMBL" id="JBHMFA010000009">
    <property type="protein sequence ID" value="MFB9105863.1"/>
    <property type="molecule type" value="Genomic_DNA"/>
</dbReference>
<accession>A0ABV5H1V3</accession>
<comment type="caution">
    <text evidence="2">The sequence shown here is derived from an EMBL/GenBank/DDBJ whole genome shotgun (WGS) entry which is preliminary data.</text>
</comment>
<gene>
    <name evidence="2" type="ORF">ACFFU1_13230</name>
</gene>
<dbReference type="PROSITE" id="PS51819">
    <property type="entry name" value="VOC"/>
    <property type="match status" value="1"/>
</dbReference>
<dbReference type="RefSeq" id="WP_290272261.1">
    <property type="nucleotide sequence ID" value="NZ_JAUFQP010000013.1"/>
</dbReference>
<dbReference type="Proteomes" id="UP001589590">
    <property type="component" value="Unassembled WGS sequence"/>
</dbReference>
<evidence type="ECO:0000313" key="2">
    <source>
        <dbReference type="EMBL" id="MFB9105863.1"/>
    </source>
</evidence>
<sequence>MNLNQITIPSINVEKAVAFYIILGLKLIVDSIPRYVRFECPDGDATFSIHQVEKLPQGNGITIYFEDEHLDDWVKKLKKQGIVFTELPNDKPWLWREAHLKDPDGNSIILFYAGENRKNPAWRIPS</sequence>
<proteinExistence type="predicted"/>
<dbReference type="InterPro" id="IPR037523">
    <property type="entry name" value="VOC_core"/>
</dbReference>
<feature type="domain" description="VOC" evidence="1">
    <location>
        <begin position="2"/>
        <end position="113"/>
    </location>
</feature>
<name>A0ABV5H1V3_9FLAO</name>
<dbReference type="InterPro" id="IPR004360">
    <property type="entry name" value="Glyas_Fos-R_dOase_dom"/>
</dbReference>
<dbReference type="Pfam" id="PF00903">
    <property type="entry name" value="Glyoxalase"/>
    <property type="match status" value="1"/>
</dbReference>